<feature type="region of interest" description="Disordered" evidence="1">
    <location>
        <begin position="477"/>
        <end position="507"/>
    </location>
</feature>
<dbReference type="InterPro" id="IPR026066">
    <property type="entry name" value="Headcase"/>
</dbReference>
<dbReference type="EMBL" id="GEEE01007744">
    <property type="protein sequence ID" value="JAP55481.1"/>
    <property type="molecule type" value="Transcribed_RNA"/>
</dbReference>
<accession>A0A0X3PU97</accession>
<dbReference type="PANTHER" id="PTHR13425">
    <property type="entry name" value="HEADCASE PROTEIN"/>
    <property type="match status" value="1"/>
</dbReference>
<dbReference type="PANTHER" id="PTHR13425:SF3">
    <property type="entry name" value="HEADCASE PROTEIN HOMOLOG"/>
    <property type="match status" value="1"/>
</dbReference>
<sequence length="872" mass="93319">MDQHGQCAVSLISAPSGANTCIKGGVSLSEGEEAIDTVVVCANEECKFACRLHKTCLELWKMCAEAHMQGLAKAATTINSASLPPGFGDCSGNFRQFSDAFTALKRLLDCPECGTSRLRLARMTDKGSLQAKPFNSLLDEAVILFSLLSQADAGNDGPRAAKQTSASPMLSNQSVDETHQLATHFAGLMLHAGGDSGSGGVCELDPRSPPLLVPPTDPQAKTATIALPQQSVRRLRGSNQAPLRHNNIISGAAAPEEEDLRATPRPSQNRFSDTAAPPSSHLLRGGTFAGGGALHYSQGGPLSDQVGGGSAFPCDAMVRQGKRCNFFKQQKQKQRFAPGCHHLCAAMTSASTSGIASDLSSSSISFRSQDIPSLSSLDSLGQESECNLVENSLTPESLSADWYFWATMSKEQFTTADFPTPAQYPQSDFLASTGFSHSLGLQSPCSDAADAKVEKTSFKHSVSYNCSAPVGTTNDFHPSSGSVSQNYDSQCDHSSNVRPTTSQPPNHVMRSYSINLASLHSAKKPNSKGNIFRQRKDFSAFQALHPSKKNGYFIQLEDDSCTGNEDTRSFLLCQLTNHGASELYCLACGLAMPVYDHFPVVDGALFLSPICHQPQQGSGNARCSGAGLQVVWTSPPSSAFSSGPSGAGNCNASPQAGQVVCSLAPPPGCTGPRQQQSQIFFGSSYRHRQSQPVCQERYLHAICMTCMRSTHSLPNSPGSPSPLDSISASSWSTTSPPQIICRFCATPWDGSTLLIGGLYTYDLFASSPCCPDHLKCKSCGRMALSSHKTRRAESFAGTTPNGWTAAVDEKPRRMSEGAQEEPSSLSPLLPLPFFSQYSNRICCQHCRSIDYHFIKAFNEAYTVIFPHNNTGR</sequence>
<feature type="domain" description="Headcase middle" evidence="2">
    <location>
        <begin position="526"/>
        <end position="613"/>
    </location>
</feature>
<dbReference type="AlphaFoldDB" id="A0A0X3PU97"/>
<feature type="domain" description="Headcase middle" evidence="2">
    <location>
        <begin position="738"/>
        <end position="789"/>
    </location>
</feature>
<proteinExistence type="predicted"/>
<evidence type="ECO:0000256" key="1">
    <source>
        <dbReference type="SAM" id="MobiDB-lite"/>
    </source>
</evidence>
<evidence type="ECO:0000313" key="3">
    <source>
        <dbReference type="EMBL" id="JAP55481.1"/>
    </source>
</evidence>
<feature type="region of interest" description="Disordered" evidence="1">
    <location>
        <begin position="237"/>
        <end position="286"/>
    </location>
</feature>
<reference evidence="3" key="1">
    <citation type="submission" date="2016-01" db="EMBL/GenBank/DDBJ databases">
        <title>Reference transcriptome for the parasite Schistocephalus solidus: insights into the molecular evolution of parasitism.</title>
        <authorList>
            <person name="Hebert F.O."/>
            <person name="Grambauer S."/>
            <person name="Barber I."/>
            <person name="Landry C.R."/>
            <person name="Aubin-Horth N."/>
        </authorList>
    </citation>
    <scope>NUCLEOTIDE SEQUENCE</scope>
</reference>
<name>A0A0X3PU97_SCHSO</name>
<dbReference type="Pfam" id="PF16002">
    <property type="entry name" value="Headcase"/>
    <property type="match status" value="2"/>
</dbReference>
<feature type="region of interest" description="Disordered" evidence="1">
    <location>
        <begin position="154"/>
        <end position="174"/>
    </location>
</feature>
<feature type="compositionally biased region" description="Polar residues" evidence="1">
    <location>
        <begin position="162"/>
        <end position="174"/>
    </location>
</feature>
<organism evidence="3">
    <name type="scientific">Schistocephalus solidus</name>
    <name type="common">Tapeworm</name>
    <dbReference type="NCBI Taxonomy" id="70667"/>
    <lineage>
        <taxon>Eukaryota</taxon>
        <taxon>Metazoa</taxon>
        <taxon>Spiralia</taxon>
        <taxon>Lophotrochozoa</taxon>
        <taxon>Platyhelminthes</taxon>
        <taxon>Cestoda</taxon>
        <taxon>Eucestoda</taxon>
        <taxon>Diphyllobothriidea</taxon>
        <taxon>Diphyllobothriidae</taxon>
        <taxon>Schistocephalus</taxon>
    </lineage>
</organism>
<dbReference type="InterPro" id="IPR031947">
    <property type="entry name" value="Headcase_mid"/>
</dbReference>
<gene>
    <name evidence="3" type="ORF">TR120413</name>
</gene>
<feature type="compositionally biased region" description="Polar residues" evidence="1">
    <location>
        <begin position="477"/>
        <end position="505"/>
    </location>
</feature>
<protein>
    <recommendedName>
        <fullName evidence="2">Headcase middle domain-containing protein</fullName>
    </recommendedName>
</protein>
<feature type="region of interest" description="Disordered" evidence="1">
    <location>
        <begin position="199"/>
        <end position="218"/>
    </location>
</feature>
<evidence type="ECO:0000259" key="2">
    <source>
        <dbReference type="Pfam" id="PF16002"/>
    </source>
</evidence>
<feature type="compositionally biased region" description="Pro residues" evidence="1">
    <location>
        <begin position="207"/>
        <end position="217"/>
    </location>
</feature>